<evidence type="ECO:0000313" key="2">
    <source>
        <dbReference type="EMBL" id="SET95990.1"/>
    </source>
</evidence>
<dbReference type="Proteomes" id="UP000198508">
    <property type="component" value="Unassembled WGS sequence"/>
</dbReference>
<accession>A0A1I0IIF7</accession>
<dbReference type="AlphaFoldDB" id="A0A1I0IIF7"/>
<keyword evidence="1" id="KW-1133">Transmembrane helix</keyword>
<evidence type="ECO:0000313" key="3">
    <source>
        <dbReference type="Proteomes" id="UP000198508"/>
    </source>
</evidence>
<feature type="transmembrane region" description="Helical" evidence="1">
    <location>
        <begin position="52"/>
        <end position="69"/>
    </location>
</feature>
<dbReference type="EMBL" id="FOIM01000021">
    <property type="protein sequence ID" value="SET95990.1"/>
    <property type="molecule type" value="Genomic_DNA"/>
</dbReference>
<reference evidence="3" key="1">
    <citation type="submission" date="2016-10" db="EMBL/GenBank/DDBJ databases">
        <authorList>
            <person name="Varghese N."/>
            <person name="Submissions S."/>
        </authorList>
    </citation>
    <scope>NUCLEOTIDE SEQUENCE [LARGE SCALE GENOMIC DNA]</scope>
    <source>
        <strain evidence="3">NLAE-zl-G277</strain>
    </source>
</reference>
<keyword evidence="3" id="KW-1185">Reference proteome</keyword>
<dbReference type="RefSeq" id="WP_092367069.1">
    <property type="nucleotide sequence ID" value="NZ_FOIM01000021.1"/>
</dbReference>
<keyword evidence="1" id="KW-0472">Membrane</keyword>
<name>A0A1I0IIF7_9FIRM</name>
<keyword evidence="1" id="KW-0812">Transmembrane</keyword>
<feature type="transmembrane region" description="Helical" evidence="1">
    <location>
        <begin position="12"/>
        <end position="40"/>
    </location>
</feature>
<evidence type="ECO:0000256" key="1">
    <source>
        <dbReference type="SAM" id="Phobius"/>
    </source>
</evidence>
<proteinExistence type="predicted"/>
<protein>
    <submittedName>
        <fullName evidence="2">Uncharacterized protein</fullName>
    </submittedName>
</protein>
<gene>
    <name evidence="2" type="ORF">SAMN05216313_12165</name>
</gene>
<sequence length="176" mass="18760">MKRYRRLIEPAAILLLVISAILPGWLSIAAGASALILLIALAASHFTGKKRLAVVVGLVAVLAVVFYINGQRNAKVQAGGAFEGMVEVTNRSEQVFEAVKFTSTGELGTGPEVVQKLETGQTIRFPVDGKGETTVRLGASTADETFSFETTIDGSSPNLVLELVEEGDGTHQFREK</sequence>
<organism evidence="2 3">
    <name type="scientific">Enterocloster lavalensis</name>
    <dbReference type="NCBI Taxonomy" id="460384"/>
    <lineage>
        <taxon>Bacteria</taxon>
        <taxon>Bacillati</taxon>
        <taxon>Bacillota</taxon>
        <taxon>Clostridia</taxon>
        <taxon>Lachnospirales</taxon>
        <taxon>Lachnospiraceae</taxon>
        <taxon>Enterocloster</taxon>
    </lineage>
</organism>